<feature type="domain" description="Peptidase M24" evidence="5">
    <location>
        <begin position="71"/>
        <end position="202"/>
    </location>
</feature>
<reference evidence="6 7" key="2">
    <citation type="journal article" date="2018" name="Hortic Res">
        <title>Improved Brassica rapa reference genome by single-molecule sequencing and chromosome conformation capture technologies.</title>
        <authorList>
            <person name="Zhang L."/>
            <person name="Cai X."/>
            <person name="Wu J."/>
            <person name="Liu M."/>
            <person name="Grob S."/>
            <person name="Cheng F."/>
            <person name="Liang J."/>
            <person name="Cai C."/>
            <person name="Liu Z."/>
            <person name="Liu B."/>
            <person name="Wang F."/>
            <person name="Li S."/>
            <person name="Liu F."/>
            <person name="Li X."/>
            <person name="Cheng L."/>
            <person name="Yang W."/>
            <person name="Li M.H."/>
            <person name="Grossniklaus U."/>
            <person name="Zheng H."/>
            <person name="Wang X."/>
        </authorList>
    </citation>
    <scope>NUCLEOTIDE SEQUENCE [LARGE SCALE GENOMIC DNA]</scope>
    <source>
        <strain evidence="6 7">cv. Chiifu-401-42</strain>
    </source>
</reference>
<keyword evidence="1" id="KW-0031">Aminopeptidase</keyword>
<evidence type="ECO:0000256" key="1">
    <source>
        <dbReference type="ARBA" id="ARBA00022438"/>
    </source>
</evidence>
<keyword evidence="4" id="KW-0378">Hydrolase</keyword>
<dbReference type="InParanoid" id="M4D285"/>
<dbReference type="InterPro" id="IPR002467">
    <property type="entry name" value="Pept_M24A_MAP1"/>
</dbReference>
<sequence>MCLAMKLRQWASPIGYHIFLYGALSPSVDRVPPCRSTIPVIVTLVVTDCRRHPSSRHPIRTILEEPGRYTSATFFCGDVDEKAKKLVQVTKESLDKAISICGAGVKYKKIGKTIHDHADKHKYGVVRQFVGHGIGRVFHSDPVVLHFRNNEAGRMVLNQTFTIEPMLTVGSIKPVMWDDDWTVITEDASLSAQFEHTILITKHGAEILTNC</sequence>
<dbReference type="InterPro" id="IPR036005">
    <property type="entry name" value="Creatinase/aminopeptidase-like"/>
</dbReference>
<evidence type="ECO:0000256" key="3">
    <source>
        <dbReference type="ARBA" id="ARBA00022723"/>
    </source>
</evidence>
<keyword evidence="2" id="KW-0645">Protease</keyword>
<dbReference type="AlphaFoldDB" id="M4D285"/>
<dbReference type="PANTHER" id="PTHR43330">
    <property type="entry name" value="METHIONINE AMINOPEPTIDASE"/>
    <property type="match status" value="1"/>
</dbReference>
<reference evidence="6 7" key="1">
    <citation type="journal article" date="2011" name="Nat. Genet.">
        <title>The genome of the mesopolyploid crop species Brassica rapa.</title>
        <authorList>
            <consortium name="Brassica rapa Genome Sequencing Project Consortium"/>
            <person name="Wang X."/>
            <person name="Wang H."/>
            <person name="Wang J."/>
            <person name="Sun R."/>
            <person name="Wu J."/>
            <person name="Liu S."/>
            <person name="Bai Y."/>
            <person name="Mun J.H."/>
            <person name="Bancroft I."/>
            <person name="Cheng F."/>
            <person name="Huang S."/>
            <person name="Li X."/>
            <person name="Hua W."/>
            <person name="Wang J."/>
            <person name="Wang X."/>
            <person name="Freeling M."/>
            <person name="Pires J.C."/>
            <person name="Paterson A.H."/>
            <person name="Chalhoub B."/>
            <person name="Wang B."/>
            <person name="Hayward A."/>
            <person name="Sharpe A.G."/>
            <person name="Park B.S."/>
            <person name="Weisshaar B."/>
            <person name="Liu B."/>
            <person name="Li B."/>
            <person name="Liu B."/>
            <person name="Tong C."/>
            <person name="Song C."/>
            <person name="Duran C."/>
            <person name="Peng C."/>
            <person name="Geng C."/>
            <person name="Koh C."/>
            <person name="Lin C."/>
            <person name="Edwards D."/>
            <person name="Mu D."/>
            <person name="Shen D."/>
            <person name="Soumpourou E."/>
            <person name="Li F."/>
            <person name="Fraser F."/>
            <person name="Conant G."/>
            <person name="Lassalle G."/>
            <person name="King G.J."/>
            <person name="Bonnema G."/>
            <person name="Tang H."/>
            <person name="Wang H."/>
            <person name="Belcram H."/>
            <person name="Zhou H."/>
            <person name="Hirakawa H."/>
            <person name="Abe H."/>
            <person name="Guo H."/>
            <person name="Wang H."/>
            <person name="Jin H."/>
            <person name="Parkin I.A."/>
            <person name="Batley J."/>
            <person name="Kim J.S."/>
            <person name="Just J."/>
            <person name="Li J."/>
            <person name="Xu J."/>
            <person name="Deng J."/>
            <person name="Kim J.A."/>
            <person name="Li J."/>
            <person name="Yu J."/>
            <person name="Meng J."/>
            <person name="Wang J."/>
            <person name="Min J."/>
            <person name="Poulain J."/>
            <person name="Wang J."/>
            <person name="Hatakeyama K."/>
            <person name="Wu K."/>
            <person name="Wang L."/>
            <person name="Fang L."/>
            <person name="Trick M."/>
            <person name="Links M.G."/>
            <person name="Zhao M."/>
            <person name="Jin M."/>
            <person name="Ramchiary N."/>
            <person name="Drou N."/>
            <person name="Berkman P.J."/>
            <person name="Cai Q."/>
            <person name="Huang Q."/>
            <person name="Li R."/>
            <person name="Tabata S."/>
            <person name="Cheng S."/>
            <person name="Zhang S."/>
            <person name="Zhang S."/>
            <person name="Huang S."/>
            <person name="Sato S."/>
            <person name="Sun S."/>
            <person name="Kwon S.J."/>
            <person name="Choi S.R."/>
            <person name="Lee T.H."/>
            <person name="Fan W."/>
            <person name="Zhao X."/>
            <person name="Tan X."/>
            <person name="Xu X."/>
            <person name="Wang Y."/>
            <person name="Qiu Y."/>
            <person name="Yin Y."/>
            <person name="Li Y."/>
            <person name="Du Y."/>
            <person name="Liao Y."/>
            <person name="Lim Y."/>
            <person name="Narusaka Y."/>
            <person name="Wang Y."/>
            <person name="Wang Z."/>
            <person name="Li Z."/>
            <person name="Wang Z."/>
            <person name="Xiong Z."/>
            <person name="Zhang Z."/>
        </authorList>
    </citation>
    <scope>NUCLEOTIDE SEQUENCE [LARGE SCALE GENOMIC DNA]</scope>
    <source>
        <strain evidence="6 7">cv. Chiifu-401-42</strain>
    </source>
</reference>
<keyword evidence="3" id="KW-0479">Metal-binding</keyword>
<dbReference type="PROSITE" id="PS00680">
    <property type="entry name" value="MAP_1"/>
    <property type="match status" value="1"/>
</dbReference>
<protein>
    <recommendedName>
        <fullName evidence="5">Peptidase M24 domain-containing protein</fullName>
    </recommendedName>
</protein>
<dbReference type="HOGENOM" id="CLU_1306420_0_0_1"/>
<accession>M4D285</accession>
<evidence type="ECO:0000259" key="5">
    <source>
        <dbReference type="Pfam" id="PF00557"/>
    </source>
</evidence>
<dbReference type="eggNOG" id="KOG2738">
    <property type="taxonomic scope" value="Eukaryota"/>
</dbReference>
<proteinExistence type="predicted"/>
<dbReference type="Gramene" id="Bra010585.1">
    <property type="protein sequence ID" value="Bra010585.1-P"/>
    <property type="gene ID" value="Bra010585"/>
</dbReference>
<organism evidence="6 7">
    <name type="scientific">Brassica campestris</name>
    <name type="common">Field mustard</name>
    <dbReference type="NCBI Taxonomy" id="3711"/>
    <lineage>
        <taxon>Eukaryota</taxon>
        <taxon>Viridiplantae</taxon>
        <taxon>Streptophyta</taxon>
        <taxon>Embryophyta</taxon>
        <taxon>Tracheophyta</taxon>
        <taxon>Spermatophyta</taxon>
        <taxon>Magnoliopsida</taxon>
        <taxon>eudicotyledons</taxon>
        <taxon>Gunneridae</taxon>
        <taxon>Pentapetalae</taxon>
        <taxon>rosids</taxon>
        <taxon>malvids</taxon>
        <taxon>Brassicales</taxon>
        <taxon>Brassicaceae</taxon>
        <taxon>Brassiceae</taxon>
        <taxon>Brassica</taxon>
    </lineage>
</organism>
<dbReference type="EnsemblPlants" id="Bra010585.1">
    <property type="protein sequence ID" value="Bra010585.1-P"/>
    <property type="gene ID" value="Bra010585"/>
</dbReference>
<keyword evidence="7" id="KW-1185">Reference proteome</keyword>
<evidence type="ECO:0000256" key="4">
    <source>
        <dbReference type="ARBA" id="ARBA00022801"/>
    </source>
</evidence>
<dbReference type="GO" id="GO:0070006">
    <property type="term" value="F:metalloaminopeptidase activity"/>
    <property type="evidence" value="ECO:0000318"/>
    <property type="project" value="GO_Central"/>
</dbReference>
<evidence type="ECO:0000313" key="7">
    <source>
        <dbReference type="Proteomes" id="UP000011750"/>
    </source>
</evidence>
<name>M4D285_BRACM</name>
<evidence type="ECO:0000256" key="2">
    <source>
        <dbReference type="ARBA" id="ARBA00022670"/>
    </source>
</evidence>
<dbReference type="Gene3D" id="3.90.230.10">
    <property type="entry name" value="Creatinase/methionine aminopeptidase superfamily"/>
    <property type="match status" value="1"/>
</dbReference>
<dbReference type="GO" id="GO:0046872">
    <property type="term" value="F:metal ion binding"/>
    <property type="evidence" value="ECO:0007669"/>
    <property type="project" value="UniProtKB-KW"/>
</dbReference>
<evidence type="ECO:0000313" key="6">
    <source>
        <dbReference type="EnsemblPlants" id="Bra010585.1-P"/>
    </source>
</evidence>
<dbReference type="SUPFAM" id="SSF55920">
    <property type="entry name" value="Creatinase/aminopeptidase"/>
    <property type="match status" value="1"/>
</dbReference>
<dbReference type="PANTHER" id="PTHR43330:SF8">
    <property type="entry name" value="METHIONINE AMINOPEPTIDASE 1D, MITOCHONDRIAL"/>
    <property type="match status" value="1"/>
</dbReference>
<dbReference type="Proteomes" id="UP000011750">
    <property type="component" value="Chromosome A08"/>
</dbReference>
<dbReference type="OMA" id="LDIDRWA"/>
<dbReference type="STRING" id="51351.M4D285"/>
<dbReference type="Pfam" id="PF00557">
    <property type="entry name" value="Peptidase_M24"/>
    <property type="match status" value="1"/>
</dbReference>
<dbReference type="GO" id="GO:0006508">
    <property type="term" value="P:proteolysis"/>
    <property type="evidence" value="ECO:0007669"/>
    <property type="project" value="UniProtKB-KW"/>
</dbReference>
<dbReference type="InterPro" id="IPR000994">
    <property type="entry name" value="Pept_M24"/>
</dbReference>
<reference evidence="6" key="3">
    <citation type="submission" date="2023-03" db="UniProtKB">
        <authorList>
            <consortium name="EnsemblPlants"/>
        </authorList>
    </citation>
    <scope>IDENTIFICATION</scope>
    <source>
        <strain evidence="6">cv. Chiifu-401-42</strain>
    </source>
</reference>